<comment type="similarity">
    <text evidence="1">Belongs to the peptidase C15 family.</text>
</comment>
<protein>
    <submittedName>
        <fullName evidence="6">Peptidase C15</fullName>
    </submittedName>
</protein>
<reference evidence="6 7" key="1">
    <citation type="submission" date="2024-02" db="EMBL/GenBank/DDBJ databases">
        <title>Expansion and revision of Xanthobacter and proposal of Roseixanthobacter gen. nov.</title>
        <authorList>
            <person name="Soltysiak M.P.M."/>
            <person name="Jalihal A."/>
            <person name="Ory A."/>
            <person name="Chrisophersen C."/>
            <person name="Lee A.D."/>
            <person name="Boulton J."/>
            <person name="Springer M."/>
        </authorList>
    </citation>
    <scope>NUCLEOTIDE SEQUENCE [LARGE SCALE GENOMIC DNA]</scope>
    <source>
        <strain evidence="6 7">23A</strain>
    </source>
</reference>
<dbReference type="InterPro" id="IPR016125">
    <property type="entry name" value="Peptidase_C15-like"/>
</dbReference>
<dbReference type="SUPFAM" id="SSF53182">
    <property type="entry name" value="Pyrrolidone carboxyl peptidase (pyroglutamate aminopeptidase)"/>
    <property type="match status" value="1"/>
</dbReference>
<organism evidence="6 7">
    <name type="scientific">Xanthobacter oligotrophicus</name>
    <dbReference type="NCBI Taxonomy" id="2607286"/>
    <lineage>
        <taxon>Bacteria</taxon>
        <taxon>Pseudomonadati</taxon>
        <taxon>Pseudomonadota</taxon>
        <taxon>Alphaproteobacteria</taxon>
        <taxon>Hyphomicrobiales</taxon>
        <taxon>Xanthobacteraceae</taxon>
        <taxon>Xanthobacter</taxon>
    </lineage>
</organism>
<evidence type="ECO:0000256" key="3">
    <source>
        <dbReference type="ARBA" id="ARBA00022801"/>
    </source>
</evidence>
<name>A0ABW7A1J6_9HYPH</name>
<dbReference type="PANTHER" id="PTHR23402:SF1">
    <property type="entry name" value="PYROGLUTAMYL-PEPTIDASE I"/>
    <property type="match status" value="1"/>
</dbReference>
<dbReference type="EMBL" id="JBAFVH010000009">
    <property type="protein sequence ID" value="MFG1373862.1"/>
    <property type="molecule type" value="Genomic_DNA"/>
</dbReference>
<sequence>MTAFGPFPGVPVNPSQRTAMDLLRLKRPVLSSVDITLEILPTRWDVLPRLDALMAKQPFDAVLMLGVAARRRRVCLETRAVNAARAFPDAAGRHPPGRRLSPQELDAVSSTAPALAWVTALRRAGIPAGASRDAGRYLCNAAYFHALAAAHGRVRGTGTAPPVLFIHLPGRSGVPRGASRTGLARALSGLLVALAAEARRRNANAPDPEGRGSRSGAFSSEVDTGSREENASTQEPRAIAVSQGERKTL</sequence>
<keyword evidence="2" id="KW-0645">Protease</keyword>
<feature type="region of interest" description="Disordered" evidence="5">
    <location>
        <begin position="201"/>
        <end position="249"/>
    </location>
</feature>
<dbReference type="PANTHER" id="PTHR23402">
    <property type="entry name" value="PROTEASE FAMILY C15 PYROGLUTAMYL-PEPTIDASE I-RELATED"/>
    <property type="match status" value="1"/>
</dbReference>
<keyword evidence="3" id="KW-0378">Hydrolase</keyword>
<dbReference type="Pfam" id="PF01470">
    <property type="entry name" value="Peptidase_C15"/>
    <property type="match status" value="1"/>
</dbReference>
<accession>A0ABW7A1J6</accession>
<dbReference type="InterPro" id="IPR036440">
    <property type="entry name" value="Peptidase_C15-like_sf"/>
</dbReference>
<comment type="caution">
    <text evidence="6">The sequence shown here is derived from an EMBL/GenBank/DDBJ whole genome shotgun (WGS) entry which is preliminary data.</text>
</comment>
<evidence type="ECO:0000256" key="4">
    <source>
        <dbReference type="ARBA" id="ARBA00022807"/>
    </source>
</evidence>
<evidence type="ECO:0000256" key="5">
    <source>
        <dbReference type="SAM" id="MobiDB-lite"/>
    </source>
</evidence>
<dbReference type="Gene3D" id="3.40.630.20">
    <property type="entry name" value="Peptidase C15, pyroglutamyl peptidase I-like"/>
    <property type="match status" value="1"/>
</dbReference>
<keyword evidence="4" id="KW-0788">Thiol protease</keyword>
<proteinExistence type="inferred from homology"/>
<dbReference type="RefSeq" id="WP_393993654.1">
    <property type="nucleotide sequence ID" value="NZ_JBAFVH010000009.1"/>
</dbReference>
<evidence type="ECO:0000256" key="2">
    <source>
        <dbReference type="ARBA" id="ARBA00022670"/>
    </source>
</evidence>
<gene>
    <name evidence="6" type="ORF">V5F32_16925</name>
</gene>
<evidence type="ECO:0000313" key="7">
    <source>
        <dbReference type="Proteomes" id="UP001604002"/>
    </source>
</evidence>
<evidence type="ECO:0000256" key="1">
    <source>
        <dbReference type="ARBA" id="ARBA00006641"/>
    </source>
</evidence>
<keyword evidence="7" id="KW-1185">Reference proteome</keyword>
<evidence type="ECO:0000313" key="6">
    <source>
        <dbReference type="EMBL" id="MFG1373862.1"/>
    </source>
</evidence>
<dbReference type="Proteomes" id="UP001604002">
    <property type="component" value="Unassembled WGS sequence"/>
</dbReference>